<proteinExistence type="predicted"/>
<dbReference type="HOGENOM" id="CLU_2938562_0_0_5"/>
<gene>
    <name evidence="1" type="ORF">Rleg4DRAFT_1609</name>
</gene>
<evidence type="ECO:0000313" key="1">
    <source>
        <dbReference type="EMBL" id="EJC80002.1"/>
    </source>
</evidence>
<evidence type="ECO:0000313" key="2">
    <source>
        <dbReference type="Proteomes" id="UP000005732"/>
    </source>
</evidence>
<accession>J0CA87</accession>
<organism evidence="1 2">
    <name type="scientific">Rhizobium leguminosarum bv. trifolii WSM2297</name>
    <dbReference type="NCBI Taxonomy" id="754762"/>
    <lineage>
        <taxon>Bacteria</taxon>
        <taxon>Pseudomonadati</taxon>
        <taxon>Pseudomonadota</taxon>
        <taxon>Alphaproteobacteria</taxon>
        <taxon>Hyphomicrobiales</taxon>
        <taxon>Rhizobiaceae</taxon>
        <taxon>Rhizobium/Agrobacterium group</taxon>
        <taxon>Rhizobium</taxon>
    </lineage>
</organism>
<dbReference type="AlphaFoldDB" id="J0CA87"/>
<protein>
    <submittedName>
        <fullName evidence="1">Uncharacterized protein</fullName>
    </submittedName>
</protein>
<name>J0CA87_RHILT</name>
<reference evidence="1 2" key="1">
    <citation type="submission" date="2012-02" db="EMBL/GenBank/DDBJ databases">
        <title>Improved High-Quality Draft Sequence of Rhizobium leguminosarum bv. trifolii WSM2297.</title>
        <authorList>
            <consortium name="US DOE Joint Genome Institute"/>
            <person name="Lucas S."/>
            <person name="Han J."/>
            <person name="Lapidus A."/>
            <person name="Cheng J.-F."/>
            <person name="Goodwin L."/>
            <person name="Pitluck S."/>
            <person name="Peters L."/>
            <person name="Ovchinnikova G."/>
            <person name="Zhang X."/>
            <person name="Detter J.C."/>
            <person name="Han C."/>
            <person name="Tapia R."/>
            <person name="Land M."/>
            <person name="Hauser L."/>
            <person name="Kyrpides N."/>
            <person name="Ivanova N."/>
            <person name="Pagani I."/>
            <person name="Brau L."/>
            <person name="Yates R."/>
            <person name="O'Hara G."/>
            <person name="Rui T."/>
            <person name="Howieson J."/>
            <person name="Reeve W."/>
            <person name="Woyke T."/>
        </authorList>
    </citation>
    <scope>NUCLEOTIDE SEQUENCE [LARGE SCALE GENOMIC DNA]</scope>
    <source>
        <strain evidence="1 2">WSM2297</strain>
    </source>
</reference>
<dbReference type="Proteomes" id="UP000005732">
    <property type="component" value="Unassembled WGS sequence"/>
</dbReference>
<sequence>MMPAWVLGSSPRATEGGRKRALFTPISAEPAACGQPFAAHHQTFKRAVTKRDDGLMEEVA</sequence>
<dbReference type="EMBL" id="JH719395">
    <property type="protein sequence ID" value="EJC80002.1"/>
    <property type="molecule type" value="Genomic_DNA"/>
</dbReference>